<dbReference type="Proteomes" id="UP000717328">
    <property type="component" value="Unassembled WGS sequence"/>
</dbReference>
<dbReference type="InterPro" id="IPR017972">
    <property type="entry name" value="Cyt_P450_CS"/>
</dbReference>
<evidence type="ECO:0000256" key="5">
    <source>
        <dbReference type="ARBA" id="ARBA00022723"/>
    </source>
</evidence>
<comment type="caution">
    <text evidence="12">The sequence shown here is derived from an EMBL/GenBank/DDBJ whole genome shotgun (WGS) entry which is preliminary data.</text>
</comment>
<dbReference type="GO" id="GO:0005506">
    <property type="term" value="F:iron ion binding"/>
    <property type="evidence" value="ECO:0007669"/>
    <property type="project" value="InterPro"/>
</dbReference>
<evidence type="ECO:0000313" key="13">
    <source>
        <dbReference type="Proteomes" id="UP000717328"/>
    </source>
</evidence>
<comment type="similarity">
    <text evidence="3 10">Belongs to the cytochrome P450 family.</text>
</comment>
<keyword evidence="5 9" id="KW-0479">Metal-binding</keyword>
<keyword evidence="8 10" id="KW-0503">Monooxygenase</keyword>
<dbReference type="PANTHER" id="PTHR46300">
    <property type="entry name" value="P450, PUTATIVE (EUROFUNG)-RELATED-RELATED"/>
    <property type="match status" value="1"/>
</dbReference>
<dbReference type="PANTHER" id="PTHR46300:SF5">
    <property type="entry name" value="CYTOCHROME P450"/>
    <property type="match status" value="1"/>
</dbReference>
<dbReference type="AlphaFoldDB" id="A0A9P7FYH6"/>
<accession>A0A9P7FYH6</accession>
<reference evidence="12" key="2">
    <citation type="submission" date="2021-10" db="EMBL/GenBank/DDBJ databases">
        <title>Phylogenomics reveals ancestral predisposition of the termite-cultivated fungus Termitomyces towards a domesticated lifestyle.</title>
        <authorList>
            <person name="Auxier B."/>
            <person name="Grum-Grzhimaylo A."/>
            <person name="Cardenas M.E."/>
            <person name="Lodge J.D."/>
            <person name="Laessoe T."/>
            <person name="Pedersen O."/>
            <person name="Smith M.E."/>
            <person name="Kuyper T.W."/>
            <person name="Franco-Molano E.A."/>
            <person name="Baroni T.J."/>
            <person name="Aanen D.K."/>
        </authorList>
    </citation>
    <scope>NUCLEOTIDE SEQUENCE</scope>
    <source>
        <strain evidence="12">D49</strain>
    </source>
</reference>
<dbReference type="InterPro" id="IPR036396">
    <property type="entry name" value="Cyt_P450_sf"/>
</dbReference>
<dbReference type="Pfam" id="PF00067">
    <property type="entry name" value="p450"/>
    <property type="match status" value="1"/>
</dbReference>
<keyword evidence="7 9" id="KW-0408">Iron</keyword>
<dbReference type="GO" id="GO:0016705">
    <property type="term" value="F:oxidoreductase activity, acting on paired donors, with incorporation or reduction of molecular oxygen"/>
    <property type="evidence" value="ECO:0007669"/>
    <property type="project" value="InterPro"/>
</dbReference>
<protein>
    <recommendedName>
        <fullName evidence="14">Cytochrome P450</fullName>
    </recommendedName>
</protein>
<dbReference type="OrthoDB" id="2789670at2759"/>
<sequence length="319" mass="35228">MYITYGHRVTSNDDPFMVLADEVGGALALAGSLGAGLVDFFPILAYLPSWFPGTYFMNHARKWEPKLEEMLENPFQDLMKKLNQGSAKPCIVTSQLESLERNGGNSIISIGDIKGAARQAYFAGAETTSSVLTVFILAVILHPECQVKAQAELDAVVGPERLPEFGDRHSLPYLECLLHETLRQVERFIDRIDGKLNAVRTKAIPHLAVNDDIYRGMFIPKGSLVIGNVRGMSWDEKVYANPFSFEPTRYLPAPLGRGEPHPTAHWGFGRRICPGRHLADSSVWIAMATLLSTLSISKALGEDGKEITPEITFVTSLTR</sequence>
<dbReference type="SUPFAM" id="SSF48264">
    <property type="entry name" value="Cytochrome P450"/>
    <property type="match status" value="1"/>
</dbReference>
<dbReference type="Gene3D" id="1.10.630.10">
    <property type="entry name" value="Cytochrome P450"/>
    <property type="match status" value="1"/>
</dbReference>
<comment type="cofactor">
    <cofactor evidence="1 9">
        <name>heme</name>
        <dbReference type="ChEBI" id="CHEBI:30413"/>
    </cofactor>
</comment>
<dbReference type="GO" id="GO:0004497">
    <property type="term" value="F:monooxygenase activity"/>
    <property type="evidence" value="ECO:0007669"/>
    <property type="project" value="UniProtKB-KW"/>
</dbReference>
<evidence type="ECO:0000313" key="12">
    <source>
        <dbReference type="EMBL" id="KAG5638673.1"/>
    </source>
</evidence>
<feature type="binding site" description="axial binding residue" evidence="9">
    <location>
        <position position="273"/>
    </location>
    <ligand>
        <name>heme</name>
        <dbReference type="ChEBI" id="CHEBI:30413"/>
    </ligand>
    <ligandPart>
        <name>Fe</name>
        <dbReference type="ChEBI" id="CHEBI:18248"/>
    </ligandPart>
</feature>
<organism evidence="12 13">
    <name type="scientific">Sphagnurus paluster</name>
    <dbReference type="NCBI Taxonomy" id="117069"/>
    <lineage>
        <taxon>Eukaryota</taxon>
        <taxon>Fungi</taxon>
        <taxon>Dikarya</taxon>
        <taxon>Basidiomycota</taxon>
        <taxon>Agaricomycotina</taxon>
        <taxon>Agaricomycetes</taxon>
        <taxon>Agaricomycetidae</taxon>
        <taxon>Agaricales</taxon>
        <taxon>Tricholomatineae</taxon>
        <taxon>Lyophyllaceae</taxon>
        <taxon>Sphagnurus</taxon>
    </lineage>
</organism>
<evidence type="ECO:0000256" key="7">
    <source>
        <dbReference type="ARBA" id="ARBA00023004"/>
    </source>
</evidence>
<dbReference type="InterPro" id="IPR050364">
    <property type="entry name" value="Cytochrome_P450_fung"/>
</dbReference>
<dbReference type="EMBL" id="JABCKI010005750">
    <property type="protein sequence ID" value="KAG5638673.1"/>
    <property type="molecule type" value="Genomic_DNA"/>
</dbReference>
<keyword evidence="6 10" id="KW-0560">Oxidoreductase</keyword>
<evidence type="ECO:0000256" key="4">
    <source>
        <dbReference type="ARBA" id="ARBA00022617"/>
    </source>
</evidence>
<dbReference type="GO" id="GO:0020037">
    <property type="term" value="F:heme binding"/>
    <property type="evidence" value="ECO:0007669"/>
    <property type="project" value="InterPro"/>
</dbReference>
<keyword evidence="11" id="KW-0812">Transmembrane</keyword>
<proteinExistence type="inferred from homology"/>
<keyword evidence="11" id="KW-0472">Membrane</keyword>
<keyword evidence="11" id="KW-1133">Transmembrane helix</keyword>
<keyword evidence="4 9" id="KW-0349">Heme</keyword>
<evidence type="ECO:0000256" key="11">
    <source>
        <dbReference type="SAM" id="Phobius"/>
    </source>
</evidence>
<name>A0A9P7FYH6_9AGAR</name>
<dbReference type="InterPro" id="IPR001128">
    <property type="entry name" value="Cyt_P450"/>
</dbReference>
<evidence type="ECO:0000256" key="2">
    <source>
        <dbReference type="ARBA" id="ARBA00005179"/>
    </source>
</evidence>
<evidence type="ECO:0000256" key="3">
    <source>
        <dbReference type="ARBA" id="ARBA00010617"/>
    </source>
</evidence>
<evidence type="ECO:0000256" key="6">
    <source>
        <dbReference type="ARBA" id="ARBA00023002"/>
    </source>
</evidence>
<feature type="transmembrane region" description="Helical" evidence="11">
    <location>
        <begin position="23"/>
        <end position="47"/>
    </location>
</feature>
<evidence type="ECO:0008006" key="14">
    <source>
        <dbReference type="Google" id="ProtNLM"/>
    </source>
</evidence>
<evidence type="ECO:0000256" key="10">
    <source>
        <dbReference type="RuleBase" id="RU000461"/>
    </source>
</evidence>
<reference evidence="12" key="1">
    <citation type="submission" date="2021-02" db="EMBL/GenBank/DDBJ databases">
        <authorList>
            <person name="Nieuwenhuis M."/>
            <person name="Van De Peppel L.J.J."/>
        </authorList>
    </citation>
    <scope>NUCLEOTIDE SEQUENCE</scope>
    <source>
        <strain evidence="12">D49</strain>
    </source>
</reference>
<gene>
    <name evidence="12" type="ORF">H0H81_011053</name>
</gene>
<evidence type="ECO:0000256" key="9">
    <source>
        <dbReference type="PIRSR" id="PIRSR602401-1"/>
    </source>
</evidence>
<dbReference type="PROSITE" id="PS00086">
    <property type="entry name" value="CYTOCHROME_P450"/>
    <property type="match status" value="1"/>
</dbReference>
<comment type="pathway">
    <text evidence="2">Secondary metabolite biosynthesis.</text>
</comment>
<keyword evidence="13" id="KW-1185">Reference proteome</keyword>
<evidence type="ECO:0000256" key="8">
    <source>
        <dbReference type="ARBA" id="ARBA00023033"/>
    </source>
</evidence>
<evidence type="ECO:0000256" key="1">
    <source>
        <dbReference type="ARBA" id="ARBA00001971"/>
    </source>
</evidence>
<dbReference type="PRINTS" id="PR00463">
    <property type="entry name" value="EP450I"/>
</dbReference>
<dbReference type="InterPro" id="IPR002401">
    <property type="entry name" value="Cyt_P450_E_grp-I"/>
</dbReference>